<keyword evidence="1" id="KW-0802">TPR repeat</keyword>
<proteinExistence type="predicted"/>
<evidence type="ECO:0000313" key="5">
    <source>
        <dbReference type="Proteomes" id="UP000239187"/>
    </source>
</evidence>
<dbReference type="PROSITE" id="PS50005">
    <property type="entry name" value="TPR"/>
    <property type="match status" value="1"/>
</dbReference>
<dbReference type="InterPro" id="IPR011990">
    <property type="entry name" value="TPR-like_helical_dom_sf"/>
</dbReference>
<organism evidence="4 5">
    <name type="scientific">Arthrobacter agilis</name>
    <dbReference type="NCBI Taxonomy" id="37921"/>
    <lineage>
        <taxon>Bacteria</taxon>
        <taxon>Bacillati</taxon>
        <taxon>Actinomycetota</taxon>
        <taxon>Actinomycetes</taxon>
        <taxon>Micrococcales</taxon>
        <taxon>Micrococcaceae</taxon>
        <taxon>Arthrobacter</taxon>
    </lineage>
</organism>
<dbReference type="PANTHER" id="PTHR12558">
    <property type="entry name" value="CELL DIVISION CYCLE 16,23,27"/>
    <property type="match status" value="1"/>
</dbReference>
<reference evidence="4 5" key="1">
    <citation type="submission" date="2017-11" db="EMBL/GenBank/DDBJ databases">
        <title>Draft genome of Arthrobacter agilis strain UMCV2, a plant growth-promoting rhizobacterium and biocontrol capacity of phytopathogenic fungi.</title>
        <authorList>
            <person name="Martinez-Camara R."/>
            <person name="Santoyo G."/>
            <person name="Moreno-Hagelsieb G."/>
            <person name="Valencia-Cantero E."/>
        </authorList>
    </citation>
    <scope>NUCLEOTIDE SEQUENCE [LARGE SCALE GENOMIC DNA]</scope>
    <source>
        <strain evidence="4 5">UMCV2</strain>
    </source>
</reference>
<feature type="region of interest" description="Disordered" evidence="2">
    <location>
        <begin position="1"/>
        <end position="32"/>
    </location>
</feature>
<dbReference type="AlphaFoldDB" id="A0A2L0UGH2"/>
<dbReference type="SMART" id="SM00028">
    <property type="entry name" value="TPR"/>
    <property type="match status" value="3"/>
</dbReference>
<dbReference type="Gene3D" id="1.25.40.10">
    <property type="entry name" value="Tetratricopeptide repeat domain"/>
    <property type="match status" value="2"/>
</dbReference>
<evidence type="ECO:0000256" key="2">
    <source>
        <dbReference type="SAM" id="MobiDB-lite"/>
    </source>
</evidence>
<evidence type="ECO:0000259" key="3">
    <source>
        <dbReference type="Pfam" id="PF17128"/>
    </source>
</evidence>
<sequence>MPHYVPWRTESSVPSVGSVSHADDAPSSITLPPAPAGQQALLDEGGVACWSEAVSIDTYAPDEPDEYPMFLDRRVYQGSSGRVYPIPFTDRISTTKRPRLWQAVHLENQWIRLMILPELGGRIHIGYDKTNGYDFFYRNNVIKPALVGLAGPWISGGVEFNWPQHHRPGTYLPVETSVERSEDGSVTVWQGDLDPLQRMRGTHGIRIRPDSSVIEVAVRLYNRTDEPQTFLWWANVAARVHEDYQAFFPPDVHYVADHARRAVTAFPRADRPYYGVDYPACVSASRPDADRIDYYGNIPVPTSYMITDTEDSFFGGYDHRADAGFVHWADRSIAPGKKQWTWGNGPVGHAWDRLLTDSDGPYVELMAGVFTDNQPDFSYLAPGETRTFSQFWYPIRAIGPAHQATRELAVSLHCDEDASIVEVGVASARVLDDVRVVLSRDGTILWETSTAVAPATPFTATVPFQLPATSDRLTLQVMHDGAELVARTLHSGGIDAVEPWVATEPPAPTAVASADELYVTGTHLQQYRHPTRSPERYFREALDRDPHDSRSCLALGSLHQRRGEYGEARELYQRALARLTSRNLNPPTGEAHYRLALLAERTGHLDEAATYFGKAAWDKAWAHPSHLGAARVALRTGRPREALDHARAARQHDLLSPAAQHAMIVALRRTGDAAHAEQVLERCLTGDPLDPVALALANRLEPIDPRTTLTVALDLWRLGDAGTALGLTAHPPAASLSTFGNQEPLRHYLRALWFDALGDTAGASAERAEARGSTTKYAFPSGLDEYDALIAARTSDPTDHVAHALLGAWLLDAGRTAEAREALQQATELGSIDPVAWRNAAVATVNSGGPATDGARYFERALELRPGDPRLVFERALLAALAEEPPEDRLHRIERWGTAVLVRDDLTLHYVNLLVDTGRIDDALAIMQRRTFQPFEGGEGKALAAYDRASLAVARRLLDSDPSSAVELLAAGIGAPANLSEGRHPAGSLAERYVLLGEALELLGDSDGALKAFARGCAGPDALAVGRAVGQEDYWRGVACLKLGDDANATAVWASLESRADELERAGSTVDYFATSLPELLLFTQHPGTEQALLAARLRSLADQGRALHLKEVSTL</sequence>
<feature type="domain" description="DUF5107" evidence="3">
    <location>
        <begin position="83"/>
        <end position="395"/>
    </location>
</feature>
<accession>A0A2L0UGH2</accession>
<name>A0A2L0UGH2_9MICC</name>
<protein>
    <submittedName>
        <fullName evidence="4">DUF5107 domain-containing protein</fullName>
    </submittedName>
</protein>
<evidence type="ECO:0000313" key="4">
    <source>
        <dbReference type="EMBL" id="AUZ88351.1"/>
    </source>
</evidence>
<evidence type="ECO:0000256" key="1">
    <source>
        <dbReference type="PROSITE-ProRule" id="PRU00339"/>
    </source>
</evidence>
<dbReference type="PANTHER" id="PTHR12558:SF13">
    <property type="entry name" value="CELL DIVISION CYCLE PROTEIN 27 HOMOLOG"/>
    <property type="match status" value="1"/>
</dbReference>
<dbReference type="Proteomes" id="UP000239187">
    <property type="component" value="Chromosome"/>
</dbReference>
<gene>
    <name evidence="4" type="ORF">CVO76_12420</name>
</gene>
<feature type="repeat" description="TPR" evidence="1">
    <location>
        <begin position="549"/>
        <end position="582"/>
    </location>
</feature>
<dbReference type="InterPro" id="IPR033396">
    <property type="entry name" value="DUF5107"/>
</dbReference>
<dbReference type="Pfam" id="PF17128">
    <property type="entry name" value="DUF5107"/>
    <property type="match status" value="1"/>
</dbReference>
<dbReference type="EMBL" id="CP024915">
    <property type="protein sequence ID" value="AUZ88351.1"/>
    <property type="molecule type" value="Genomic_DNA"/>
</dbReference>
<dbReference type="Pfam" id="PF13424">
    <property type="entry name" value="TPR_12"/>
    <property type="match status" value="1"/>
</dbReference>
<dbReference type="Pfam" id="PF13432">
    <property type="entry name" value="TPR_16"/>
    <property type="match status" value="1"/>
</dbReference>
<dbReference type="InterPro" id="IPR019734">
    <property type="entry name" value="TPR_rpt"/>
</dbReference>
<dbReference type="SUPFAM" id="SSF48452">
    <property type="entry name" value="TPR-like"/>
    <property type="match status" value="2"/>
</dbReference>
<feature type="compositionally biased region" description="Polar residues" evidence="2">
    <location>
        <begin position="9"/>
        <end position="18"/>
    </location>
</feature>